<evidence type="ECO:0000256" key="6">
    <source>
        <dbReference type="ARBA" id="ARBA00022777"/>
    </source>
</evidence>
<dbReference type="GO" id="GO:0005524">
    <property type="term" value="F:ATP binding"/>
    <property type="evidence" value="ECO:0007669"/>
    <property type="project" value="UniProtKB-KW"/>
</dbReference>
<feature type="domain" description="Signal transduction histidine kinase subgroup 3 dimerisation and phosphoacceptor" evidence="12">
    <location>
        <begin position="176"/>
        <end position="208"/>
    </location>
</feature>
<reference evidence="13" key="1">
    <citation type="submission" date="2024-07" db="EMBL/GenBank/DDBJ databases">
        <authorList>
            <person name="Yu S.T."/>
        </authorList>
    </citation>
    <scope>NUCLEOTIDE SEQUENCE</scope>
    <source>
        <strain evidence="13">R41</strain>
    </source>
</reference>
<dbReference type="EMBL" id="CP163443">
    <property type="protein sequence ID" value="XDQ52622.1"/>
    <property type="molecule type" value="Genomic_DNA"/>
</dbReference>
<dbReference type="GO" id="GO:0016020">
    <property type="term" value="C:membrane"/>
    <property type="evidence" value="ECO:0007669"/>
    <property type="project" value="InterPro"/>
</dbReference>
<dbReference type="Pfam" id="PF02518">
    <property type="entry name" value="HATPase_c"/>
    <property type="match status" value="1"/>
</dbReference>
<feature type="transmembrane region" description="Helical" evidence="10">
    <location>
        <begin position="138"/>
        <end position="158"/>
    </location>
</feature>
<dbReference type="CDD" id="cd16917">
    <property type="entry name" value="HATPase_UhpB-NarQ-NarX-like"/>
    <property type="match status" value="1"/>
</dbReference>
<dbReference type="InterPro" id="IPR036890">
    <property type="entry name" value="HATPase_C_sf"/>
</dbReference>
<dbReference type="GO" id="GO:0000155">
    <property type="term" value="F:phosphorelay sensor kinase activity"/>
    <property type="evidence" value="ECO:0007669"/>
    <property type="project" value="InterPro"/>
</dbReference>
<evidence type="ECO:0000259" key="12">
    <source>
        <dbReference type="Pfam" id="PF07730"/>
    </source>
</evidence>
<evidence type="ECO:0000256" key="5">
    <source>
        <dbReference type="ARBA" id="ARBA00022741"/>
    </source>
</evidence>
<dbReference type="PANTHER" id="PTHR24421:SF10">
    <property type="entry name" value="NITRATE_NITRITE SENSOR PROTEIN NARQ"/>
    <property type="match status" value="1"/>
</dbReference>
<evidence type="ECO:0000313" key="13">
    <source>
        <dbReference type="EMBL" id="XDQ52622.1"/>
    </source>
</evidence>
<feature type="region of interest" description="Disordered" evidence="9">
    <location>
        <begin position="206"/>
        <end position="244"/>
    </location>
</feature>
<keyword evidence="8" id="KW-0902">Two-component regulatory system</keyword>
<feature type="transmembrane region" description="Helical" evidence="10">
    <location>
        <begin position="12"/>
        <end position="29"/>
    </location>
</feature>
<feature type="transmembrane region" description="Helical" evidence="10">
    <location>
        <begin position="116"/>
        <end position="132"/>
    </location>
</feature>
<evidence type="ECO:0000256" key="7">
    <source>
        <dbReference type="ARBA" id="ARBA00022840"/>
    </source>
</evidence>
<keyword evidence="5" id="KW-0547">Nucleotide-binding</keyword>
<dbReference type="InterPro" id="IPR050482">
    <property type="entry name" value="Sensor_HK_TwoCompSys"/>
</dbReference>
<dbReference type="EC" id="2.7.13.3" evidence="2"/>
<keyword evidence="7" id="KW-0067">ATP-binding</keyword>
<dbReference type="PANTHER" id="PTHR24421">
    <property type="entry name" value="NITRATE/NITRITE SENSOR PROTEIN NARX-RELATED"/>
    <property type="match status" value="1"/>
</dbReference>
<evidence type="ECO:0000259" key="11">
    <source>
        <dbReference type="Pfam" id="PF02518"/>
    </source>
</evidence>
<organism evidence="13">
    <name type="scientific">Streptomyces sp. R41</name>
    <dbReference type="NCBI Taxonomy" id="3238632"/>
    <lineage>
        <taxon>Bacteria</taxon>
        <taxon>Bacillati</taxon>
        <taxon>Actinomycetota</taxon>
        <taxon>Actinomycetes</taxon>
        <taxon>Kitasatosporales</taxon>
        <taxon>Streptomycetaceae</taxon>
        <taxon>Streptomyces</taxon>
    </lineage>
</organism>
<evidence type="ECO:0000256" key="3">
    <source>
        <dbReference type="ARBA" id="ARBA00022553"/>
    </source>
</evidence>
<dbReference type="InterPro" id="IPR003594">
    <property type="entry name" value="HATPase_dom"/>
</dbReference>
<feature type="domain" description="Histidine kinase/HSP90-like ATPase" evidence="11">
    <location>
        <begin position="321"/>
        <end position="409"/>
    </location>
</feature>
<dbReference type="GO" id="GO:0046983">
    <property type="term" value="F:protein dimerization activity"/>
    <property type="evidence" value="ECO:0007669"/>
    <property type="project" value="InterPro"/>
</dbReference>
<accession>A0AB39RBU1</accession>
<dbReference type="RefSeq" id="WP_369245898.1">
    <property type="nucleotide sequence ID" value="NZ_CP163443.1"/>
</dbReference>
<dbReference type="Gene3D" id="3.30.565.10">
    <property type="entry name" value="Histidine kinase-like ATPase, C-terminal domain"/>
    <property type="match status" value="1"/>
</dbReference>
<evidence type="ECO:0000256" key="8">
    <source>
        <dbReference type="ARBA" id="ARBA00023012"/>
    </source>
</evidence>
<name>A0AB39RBU1_9ACTN</name>
<feature type="transmembrane region" description="Helical" evidence="10">
    <location>
        <begin position="41"/>
        <end position="59"/>
    </location>
</feature>
<dbReference type="AlphaFoldDB" id="A0AB39RBU1"/>
<feature type="transmembrane region" description="Helical" evidence="10">
    <location>
        <begin position="66"/>
        <end position="84"/>
    </location>
</feature>
<keyword evidence="10" id="KW-1133">Transmembrane helix</keyword>
<comment type="catalytic activity">
    <reaction evidence="1">
        <text>ATP + protein L-histidine = ADP + protein N-phospho-L-histidine.</text>
        <dbReference type="EC" id="2.7.13.3"/>
    </reaction>
</comment>
<keyword evidence="10" id="KW-0812">Transmembrane</keyword>
<dbReference type="SUPFAM" id="SSF55874">
    <property type="entry name" value="ATPase domain of HSP90 chaperone/DNA topoisomerase II/histidine kinase"/>
    <property type="match status" value="1"/>
</dbReference>
<keyword evidence="6 13" id="KW-0418">Kinase</keyword>
<evidence type="ECO:0000256" key="9">
    <source>
        <dbReference type="SAM" id="MobiDB-lite"/>
    </source>
</evidence>
<keyword evidence="10" id="KW-0472">Membrane</keyword>
<dbReference type="Pfam" id="PF07730">
    <property type="entry name" value="HisKA_3"/>
    <property type="match status" value="1"/>
</dbReference>
<evidence type="ECO:0000256" key="1">
    <source>
        <dbReference type="ARBA" id="ARBA00000085"/>
    </source>
</evidence>
<evidence type="ECO:0000256" key="10">
    <source>
        <dbReference type="SAM" id="Phobius"/>
    </source>
</evidence>
<proteinExistence type="predicted"/>
<gene>
    <name evidence="13" type="ORF">AB5J53_13640</name>
</gene>
<evidence type="ECO:0000256" key="2">
    <source>
        <dbReference type="ARBA" id="ARBA00012438"/>
    </source>
</evidence>
<sequence length="414" mass="43454">MARSLQRHPAVALAAKFVLAGVLILLVTYEGVALARQPTGPHVVVWGSGIVVCLCAVPWGRVPRDVRAWVAVGVSWAVTLYLLIVDRPLVVWGMGEAVALLVLLTGVLLHAPARRAAVLGPLLAVACMAAPVRDADPGRFTLLFAVLTVVVTAFSLLLRAQNAQRVRDLEAVRTAERLELARELHDLVAHYVTGMVVQARAAAFTGTQPAGESRGSRSGRESGPSRGDNGTQGAPGRHPTAADAERATDAFERIAAAGDEALGAMRRLVRVLREERAPTAPIAGLGEIRELADTFSRIGPPAVLYVEPGLPEDLPADLAAAAHRIVRESLTNIRKHAADATAVRIALRTVPTGLEVRVADDGTKPLPGLPGSGFGLVGLTERVTALGGSLTAGPAPEGGWQVRAVLPYEKTGGR</sequence>
<feature type="transmembrane region" description="Helical" evidence="10">
    <location>
        <begin position="90"/>
        <end position="109"/>
    </location>
</feature>
<keyword evidence="3" id="KW-0597">Phosphoprotein</keyword>
<dbReference type="InterPro" id="IPR011712">
    <property type="entry name" value="Sig_transdc_His_kin_sub3_dim/P"/>
</dbReference>
<evidence type="ECO:0000256" key="4">
    <source>
        <dbReference type="ARBA" id="ARBA00022679"/>
    </source>
</evidence>
<dbReference type="Gene3D" id="1.20.5.1930">
    <property type="match status" value="1"/>
</dbReference>
<keyword evidence="4" id="KW-0808">Transferase</keyword>
<protein>
    <recommendedName>
        <fullName evidence="2">histidine kinase</fullName>
        <ecNumber evidence="2">2.7.13.3</ecNumber>
    </recommendedName>
</protein>